<feature type="region of interest" description="Disordered" evidence="1">
    <location>
        <begin position="725"/>
        <end position="899"/>
    </location>
</feature>
<keyword evidence="3" id="KW-1185">Reference proteome</keyword>
<dbReference type="AlphaFoldDB" id="A0A812NWE0"/>
<dbReference type="Proteomes" id="UP000604046">
    <property type="component" value="Unassembled WGS sequence"/>
</dbReference>
<reference evidence="2" key="1">
    <citation type="submission" date="2021-02" db="EMBL/GenBank/DDBJ databases">
        <authorList>
            <person name="Dougan E. K."/>
            <person name="Rhodes N."/>
            <person name="Thang M."/>
            <person name="Chan C."/>
        </authorList>
    </citation>
    <scope>NUCLEOTIDE SEQUENCE</scope>
</reference>
<evidence type="ECO:0000313" key="2">
    <source>
        <dbReference type="EMBL" id="CAE7323646.1"/>
    </source>
</evidence>
<dbReference type="OrthoDB" id="1708823at2759"/>
<feature type="compositionally biased region" description="Low complexity" evidence="1">
    <location>
        <begin position="619"/>
        <end position="639"/>
    </location>
</feature>
<gene>
    <name evidence="2" type="primary">nae1</name>
    <name evidence="2" type="ORF">SNAT2548_LOCUS16955</name>
</gene>
<feature type="compositionally biased region" description="Basic and acidic residues" evidence="1">
    <location>
        <begin position="640"/>
        <end position="650"/>
    </location>
</feature>
<sequence length="974" mass="106118">MEAGACLQAGTAVRAYYDMNDHPFGYRYVKMLEMPRDGPADSDPDPPVIGVSQGWIPATVAEDYDPKSNSGDGVLVKLHGFFEDAYREEKPVSGMMWKIQPSLICLRSSAPVKIQLSLVVVRWKDYWTRTTGSRSHNVLNEGLIRDVLYGEASCKEAFGSRGAYEVISIFAKTKSHLDAVPQELLASSLRGSRKAAFFFLWPALKKGLNEPGHVDASALKSLVTGLDGLGVKTCWPHPWTLYEDLVSKQWAPRECSNLELRIPPTTSVSKESLKASGAKAVASAAIAALQQLSRDRDGTPLPPEHYRGVAKLGYSWMGAAVLPFIGEESLQRALEKLLDGAPDHAQCLVQERVEGVRCELRAFCCRDLATGSYATELLRMQLKPPQHGEWDSSFALASHKTWTRDELAMQKFSGDRQVVERIEEDVRRTAHTWLEHFKLRGHEPHVIRLDFLVHTCELTECGGATCGLHVRTRTAAVLNECMLDGQESLADFPKPLPPLEKERPQPRPEQPARASRDRHDHHAHNAQSRGSTNNSLDDARQPRRRLELFAALLAVALLLWQRKFSTTHLKRLMALPPIGLFACGAAAVYVPADLADIDENLEAEVAEDQLAGRVDGFQPATSSRSARPSSSPKSGASRRTSQEEPTSMHEAADEALARAIAQASVGLSMDNADYLEEHAAYGQEGLPSISMSKLPSAVTVAGVPVATTGDLVYLGGGLYAAAPTEKPVKKQSVAPARPRPRKAPSAIRSASAHIVGAGARADHSESSPQSRAHSEGQIGVGQLNLDGRGSSRHGSVSGSTSAGSASGPRIWRPSGVQKLPPAKLEPPAGFGGRASRLTTEDIGKMPGEHSEDRASNRRLHGKEGVLLFGPNGVLAHMRDPRDPERHQVGMPPGGPPQGIERRLEERKAAKQARTNEILEEKALREATEAAISMQKRQNLAAMARNASAPEISEDLERKRARLACKMDILDFFRG</sequence>
<feature type="compositionally biased region" description="Low complexity" evidence="1">
    <location>
        <begin position="743"/>
        <end position="752"/>
    </location>
</feature>
<name>A0A812NWE0_9DINO</name>
<feature type="compositionally biased region" description="Basic and acidic residues" evidence="1">
    <location>
        <begin position="876"/>
        <end position="887"/>
    </location>
</feature>
<feature type="compositionally biased region" description="Basic and acidic residues" evidence="1">
    <location>
        <begin position="838"/>
        <end position="855"/>
    </location>
</feature>
<feature type="compositionally biased region" description="Low complexity" evidence="1">
    <location>
        <begin position="792"/>
        <end position="807"/>
    </location>
</feature>
<comment type="caution">
    <text evidence="2">The sequence shown here is derived from an EMBL/GenBank/DDBJ whole genome shotgun (WGS) entry which is preliminary data.</text>
</comment>
<protein>
    <submittedName>
        <fullName evidence="2">Nae1 protein</fullName>
    </submittedName>
</protein>
<evidence type="ECO:0000313" key="3">
    <source>
        <dbReference type="Proteomes" id="UP000604046"/>
    </source>
</evidence>
<proteinExistence type="predicted"/>
<accession>A0A812NWE0</accession>
<evidence type="ECO:0000256" key="1">
    <source>
        <dbReference type="SAM" id="MobiDB-lite"/>
    </source>
</evidence>
<feature type="region of interest" description="Disordered" evidence="1">
    <location>
        <begin position="492"/>
        <end position="539"/>
    </location>
</feature>
<dbReference type="EMBL" id="CAJNDS010002096">
    <property type="protein sequence ID" value="CAE7323646.1"/>
    <property type="molecule type" value="Genomic_DNA"/>
</dbReference>
<organism evidence="2 3">
    <name type="scientific">Symbiodinium natans</name>
    <dbReference type="NCBI Taxonomy" id="878477"/>
    <lineage>
        <taxon>Eukaryota</taxon>
        <taxon>Sar</taxon>
        <taxon>Alveolata</taxon>
        <taxon>Dinophyceae</taxon>
        <taxon>Suessiales</taxon>
        <taxon>Symbiodiniaceae</taxon>
        <taxon>Symbiodinium</taxon>
    </lineage>
</organism>
<feature type="region of interest" description="Disordered" evidence="1">
    <location>
        <begin position="612"/>
        <end position="650"/>
    </location>
</feature>
<feature type="compositionally biased region" description="Polar residues" evidence="1">
    <location>
        <begin position="527"/>
        <end position="536"/>
    </location>
</feature>